<organism evidence="1 2">
    <name type="scientific">Xanthoceras sorbifolium</name>
    <dbReference type="NCBI Taxonomy" id="99658"/>
    <lineage>
        <taxon>Eukaryota</taxon>
        <taxon>Viridiplantae</taxon>
        <taxon>Streptophyta</taxon>
        <taxon>Embryophyta</taxon>
        <taxon>Tracheophyta</taxon>
        <taxon>Spermatophyta</taxon>
        <taxon>Magnoliopsida</taxon>
        <taxon>eudicotyledons</taxon>
        <taxon>Gunneridae</taxon>
        <taxon>Pentapetalae</taxon>
        <taxon>rosids</taxon>
        <taxon>malvids</taxon>
        <taxon>Sapindales</taxon>
        <taxon>Sapindaceae</taxon>
        <taxon>Xanthoceroideae</taxon>
        <taxon>Xanthoceras</taxon>
    </lineage>
</organism>
<dbReference type="SUPFAM" id="SSF52047">
    <property type="entry name" value="RNI-like"/>
    <property type="match status" value="1"/>
</dbReference>
<name>A0ABQ8ID40_9ROSI</name>
<gene>
    <name evidence="1" type="ORF">JRO89_XS03G0316200</name>
</gene>
<accession>A0ABQ8ID40</accession>
<keyword evidence="2" id="KW-1185">Reference proteome</keyword>
<comment type="caution">
    <text evidence="1">The sequence shown here is derived from an EMBL/GenBank/DDBJ whole genome shotgun (WGS) entry which is preliminary data.</text>
</comment>
<dbReference type="Proteomes" id="UP000827721">
    <property type="component" value="Unassembled WGS sequence"/>
</dbReference>
<evidence type="ECO:0000313" key="1">
    <source>
        <dbReference type="EMBL" id="KAH7574579.1"/>
    </source>
</evidence>
<protein>
    <submittedName>
        <fullName evidence="1">Uncharacterized protein</fullName>
    </submittedName>
</protein>
<dbReference type="EMBL" id="JAFEMO010000003">
    <property type="protein sequence ID" value="KAH7574579.1"/>
    <property type="molecule type" value="Genomic_DNA"/>
</dbReference>
<reference evidence="1 2" key="1">
    <citation type="submission" date="2021-02" db="EMBL/GenBank/DDBJ databases">
        <title>Plant Genome Project.</title>
        <authorList>
            <person name="Zhang R.-G."/>
        </authorList>
    </citation>
    <scope>NUCLEOTIDE SEQUENCE [LARGE SCALE GENOMIC DNA]</scope>
    <source>
        <tissue evidence="1">Leaves</tissue>
    </source>
</reference>
<sequence>MCERLLSLESLEVSDCDSLEEIFNLQGIIPEEGNSLAATTQPRELSFSNLQNLSVTSCESLKNLFANEGVSAQEVPVRFCFPKLTSLELLWLPKLRNFYPGKHKVKCPVLKKLKLSGLGTDEECQMQQSLLLKEISTSDHHASSSDLNRAIQQFHEKEISTSDDDASSSDDVE</sequence>
<evidence type="ECO:0000313" key="2">
    <source>
        <dbReference type="Proteomes" id="UP000827721"/>
    </source>
</evidence>
<proteinExistence type="predicted"/>